<sequence length="379" mass="42258">MIIALIATEKLPVPAIRGGAIQIYLEAVSKLLAKHHQVTVISIEDKDLEQSETVDGVHFVRMNKENYVTGIKKLISSKKFDVIHVCNRPLWIETLKESSPSSRFILSIHNEMFALGKMTDKEGEKCVSLVSKIVTVSDYIGQTITSRFPSAKGKVQTVYSGVDLTAYHPKWTAKGKQLRESIRSQLQLSNKKIVLFVGRLSKVKGPHILLHSLPEIIAQHPDAHLVLIGSKWFGENNVNNYVKHLYTLGAIYQDNITFIKFVEPKDIPKLYSMADVFVCCSQWQEPLARVHYEAMAAGLPILTSDRGGNPEVINEGKNGHVIHQFDEPTAYAKAINSLLSSEGTRDRLGKNGRTHVEGQFGWSSVASNLKTVYENAART</sequence>
<organism evidence="3 4">
    <name type="scientific">Guptibacillus hwajinpoensis</name>
    <dbReference type="NCBI Taxonomy" id="208199"/>
    <lineage>
        <taxon>Bacteria</taxon>
        <taxon>Bacillati</taxon>
        <taxon>Bacillota</taxon>
        <taxon>Bacilli</taxon>
        <taxon>Bacillales</taxon>
        <taxon>Guptibacillaceae</taxon>
        <taxon>Guptibacillus</taxon>
    </lineage>
</organism>
<dbReference type="SUPFAM" id="SSF53756">
    <property type="entry name" value="UDP-Glycosyltransferase/glycogen phosphorylase"/>
    <property type="match status" value="1"/>
</dbReference>
<feature type="domain" description="Glycosyltransferase subfamily 4-like N-terminal" evidence="2">
    <location>
        <begin position="23"/>
        <end position="165"/>
    </location>
</feature>
<dbReference type="STRING" id="157733.AB986_06365"/>
<dbReference type="OrthoDB" id="139410at2"/>
<dbReference type="CDD" id="cd03801">
    <property type="entry name" value="GT4_PimA-like"/>
    <property type="match status" value="1"/>
</dbReference>
<evidence type="ECO:0000313" key="4">
    <source>
        <dbReference type="Proteomes" id="UP000035996"/>
    </source>
</evidence>
<proteinExistence type="predicted"/>
<dbReference type="GO" id="GO:0016757">
    <property type="term" value="F:glycosyltransferase activity"/>
    <property type="evidence" value="ECO:0007669"/>
    <property type="project" value="InterPro"/>
</dbReference>
<dbReference type="Pfam" id="PF00534">
    <property type="entry name" value="Glycos_transf_1"/>
    <property type="match status" value="1"/>
</dbReference>
<name>A0A0J6FWX6_9BACL</name>
<dbReference type="EMBL" id="LELK01000001">
    <property type="protein sequence ID" value="KMM38877.1"/>
    <property type="molecule type" value="Genomic_DNA"/>
</dbReference>
<dbReference type="AlphaFoldDB" id="A0A0J6FWX6"/>
<comment type="caution">
    <text evidence="3">The sequence shown here is derived from an EMBL/GenBank/DDBJ whole genome shotgun (WGS) entry which is preliminary data.</text>
</comment>
<dbReference type="Proteomes" id="UP000035996">
    <property type="component" value="Unassembled WGS sequence"/>
</dbReference>
<gene>
    <name evidence="3" type="ORF">AB986_06365</name>
</gene>
<evidence type="ECO:0000259" key="1">
    <source>
        <dbReference type="Pfam" id="PF00534"/>
    </source>
</evidence>
<dbReference type="PATRIC" id="fig|157733.3.peg.3517"/>
<dbReference type="InterPro" id="IPR001296">
    <property type="entry name" value="Glyco_trans_1"/>
</dbReference>
<dbReference type="PANTHER" id="PTHR12526">
    <property type="entry name" value="GLYCOSYLTRANSFERASE"/>
    <property type="match status" value="1"/>
</dbReference>
<keyword evidence="3" id="KW-0808">Transferase</keyword>
<keyword evidence="4" id="KW-1185">Reference proteome</keyword>
<accession>A0A0J6FWX6</accession>
<dbReference type="InterPro" id="IPR028098">
    <property type="entry name" value="Glyco_trans_4-like_N"/>
</dbReference>
<evidence type="ECO:0000259" key="2">
    <source>
        <dbReference type="Pfam" id="PF13439"/>
    </source>
</evidence>
<reference evidence="3" key="1">
    <citation type="submission" date="2015-06" db="EMBL/GenBank/DDBJ databases">
        <authorList>
            <person name="Liu B."/>
            <person name="Wang J."/>
            <person name="Zhu Y."/>
            <person name="Liu G."/>
            <person name="Chen Q."/>
            <person name="Zheng C."/>
            <person name="Che J."/>
            <person name="Ge C."/>
            <person name="Shi H."/>
            <person name="Pan Z."/>
            <person name="Liu X."/>
        </authorList>
    </citation>
    <scope>NUCLEOTIDE SEQUENCE [LARGE SCALE GENOMIC DNA]</scope>
    <source>
        <strain evidence="3">DSM 16346</strain>
    </source>
</reference>
<feature type="domain" description="Glycosyl transferase family 1" evidence="1">
    <location>
        <begin position="180"/>
        <end position="354"/>
    </location>
</feature>
<protein>
    <submittedName>
        <fullName evidence="3">Glycosyl transferase</fullName>
    </submittedName>
</protein>
<dbReference type="RefSeq" id="WP_048310022.1">
    <property type="nucleotide sequence ID" value="NZ_CP119526.1"/>
</dbReference>
<dbReference type="Pfam" id="PF13439">
    <property type="entry name" value="Glyco_transf_4"/>
    <property type="match status" value="1"/>
</dbReference>
<dbReference type="Gene3D" id="3.40.50.2000">
    <property type="entry name" value="Glycogen Phosphorylase B"/>
    <property type="match status" value="2"/>
</dbReference>
<dbReference type="PANTHER" id="PTHR12526:SF638">
    <property type="entry name" value="SPORE COAT PROTEIN SA"/>
    <property type="match status" value="1"/>
</dbReference>
<evidence type="ECO:0000313" key="3">
    <source>
        <dbReference type="EMBL" id="KMM38877.1"/>
    </source>
</evidence>